<evidence type="ECO:0000313" key="4">
    <source>
        <dbReference type="EMBL" id="MCW9705872.1"/>
    </source>
</evidence>
<dbReference type="RefSeq" id="WP_265764560.1">
    <property type="nucleotide sequence ID" value="NZ_JAGGJA010000002.1"/>
</dbReference>
<evidence type="ECO:0000259" key="3">
    <source>
        <dbReference type="PROSITE" id="PS51352"/>
    </source>
</evidence>
<dbReference type="InterPro" id="IPR017937">
    <property type="entry name" value="Thioredoxin_CS"/>
</dbReference>
<dbReference type="CDD" id="cd02966">
    <property type="entry name" value="TlpA_like_family"/>
    <property type="match status" value="1"/>
</dbReference>
<dbReference type="SUPFAM" id="SSF52833">
    <property type="entry name" value="Thioredoxin-like"/>
    <property type="match status" value="1"/>
</dbReference>
<comment type="caution">
    <text evidence="4">The sequence shown here is derived from an EMBL/GenBank/DDBJ whole genome shotgun (WGS) entry which is preliminary data.</text>
</comment>
<dbReference type="PANTHER" id="PTHR42852">
    <property type="entry name" value="THIOL:DISULFIDE INTERCHANGE PROTEIN DSBE"/>
    <property type="match status" value="1"/>
</dbReference>
<proteinExistence type="predicted"/>
<protein>
    <submittedName>
        <fullName evidence="4">TlpA family protein disulfide reductase</fullName>
    </submittedName>
</protein>
<organism evidence="4 5">
    <name type="scientific">Fodinibius salsisoli</name>
    <dbReference type="NCBI Taxonomy" id="2820877"/>
    <lineage>
        <taxon>Bacteria</taxon>
        <taxon>Pseudomonadati</taxon>
        <taxon>Balneolota</taxon>
        <taxon>Balneolia</taxon>
        <taxon>Balneolales</taxon>
        <taxon>Balneolaceae</taxon>
        <taxon>Fodinibius</taxon>
    </lineage>
</organism>
<feature type="transmembrane region" description="Helical" evidence="2">
    <location>
        <begin position="40"/>
        <end position="59"/>
    </location>
</feature>
<dbReference type="PROSITE" id="PS00194">
    <property type="entry name" value="THIOREDOXIN_1"/>
    <property type="match status" value="1"/>
</dbReference>
<name>A0ABT3PIW9_9BACT</name>
<keyword evidence="1" id="KW-0676">Redox-active center</keyword>
<reference evidence="4 5" key="1">
    <citation type="submission" date="2021-03" db="EMBL/GenBank/DDBJ databases">
        <title>Aliifodinibius sp. nov., a new bacterium isolated from saline soil.</title>
        <authorList>
            <person name="Galisteo C."/>
            <person name="De La Haba R."/>
            <person name="Sanchez-Porro C."/>
            <person name="Ventosa A."/>
        </authorList>
    </citation>
    <scope>NUCLEOTIDE SEQUENCE [LARGE SCALE GENOMIC DNA]</scope>
    <source>
        <strain evidence="4 5">1BSP15-2V2</strain>
    </source>
</reference>
<feature type="transmembrane region" description="Helical" evidence="2">
    <location>
        <begin position="6"/>
        <end position="28"/>
    </location>
</feature>
<keyword evidence="2" id="KW-1133">Transmembrane helix</keyword>
<evidence type="ECO:0000256" key="1">
    <source>
        <dbReference type="ARBA" id="ARBA00023284"/>
    </source>
</evidence>
<dbReference type="Pfam" id="PF13905">
    <property type="entry name" value="Thioredoxin_8"/>
    <property type="match status" value="1"/>
</dbReference>
<dbReference type="EMBL" id="JAGGJA010000002">
    <property type="protein sequence ID" value="MCW9705872.1"/>
    <property type="molecule type" value="Genomic_DNA"/>
</dbReference>
<evidence type="ECO:0000256" key="2">
    <source>
        <dbReference type="SAM" id="Phobius"/>
    </source>
</evidence>
<feature type="transmembrane region" description="Helical" evidence="2">
    <location>
        <begin position="71"/>
        <end position="101"/>
    </location>
</feature>
<feature type="transmembrane region" description="Helical" evidence="2">
    <location>
        <begin position="113"/>
        <end position="133"/>
    </location>
</feature>
<dbReference type="PANTHER" id="PTHR42852:SF13">
    <property type="entry name" value="PROTEIN DIPZ"/>
    <property type="match status" value="1"/>
</dbReference>
<dbReference type="InterPro" id="IPR013766">
    <property type="entry name" value="Thioredoxin_domain"/>
</dbReference>
<keyword evidence="2" id="KW-0472">Membrane</keyword>
<sequence>MVKESILKILFGILSSVGIMAAGFYFFLFANPIHLHQANLLKWIPILICFLALFISGKINKETPVGYLPLLFIPFVIFDLFNFLYFPFIIVLTITGIVALLISRDEISKNLKVVSAISVVGIFIYYLLAQPLIIEQQGFGRNVDGELVNATVLWNPSEEGLQPLPTHILVDDDNNKFQLQNIAGKTHFIAFWATWCGPCLEEKPQLDSLKQAYQGDIEFIDISIDEDKDKWRSFIDKYNPAGLQLITNNVDKTRRDLNISSLPLHFIVNQKGEYHSFTSLDKAMKVLSQTIE</sequence>
<gene>
    <name evidence="4" type="ORF">J6I44_03365</name>
</gene>
<keyword evidence="2" id="KW-0812">Transmembrane</keyword>
<keyword evidence="5" id="KW-1185">Reference proteome</keyword>
<dbReference type="InterPro" id="IPR050553">
    <property type="entry name" value="Thioredoxin_ResA/DsbE_sf"/>
</dbReference>
<feature type="domain" description="Thioredoxin" evidence="3">
    <location>
        <begin position="158"/>
        <end position="289"/>
    </location>
</feature>
<evidence type="ECO:0000313" key="5">
    <source>
        <dbReference type="Proteomes" id="UP001207918"/>
    </source>
</evidence>
<accession>A0ABT3PIW9</accession>
<dbReference type="InterPro" id="IPR012336">
    <property type="entry name" value="Thioredoxin-like_fold"/>
</dbReference>
<dbReference type="InterPro" id="IPR036249">
    <property type="entry name" value="Thioredoxin-like_sf"/>
</dbReference>
<dbReference type="PROSITE" id="PS51352">
    <property type="entry name" value="THIOREDOXIN_2"/>
    <property type="match status" value="1"/>
</dbReference>
<dbReference type="Proteomes" id="UP001207918">
    <property type="component" value="Unassembled WGS sequence"/>
</dbReference>
<dbReference type="Gene3D" id="3.40.30.10">
    <property type="entry name" value="Glutaredoxin"/>
    <property type="match status" value="1"/>
</dbReference>